<proteinExistence type="predicted"/>
<reference evidence="3" key="1">
    <citation type="submission" date="2017-09" db="EMBL/GenBank/DDBJ databases">
        <title>Depth-based differentiation of microbial function through sediment-hosted aquifers and enrichment of novel symbionts in the deep terrestrial subsurface.</title>
        <authorList>
            <person name="Probst A.J."/>
            <person name="Ladd B."/>
            <person name="Jarett J.K."/>
            <person name="Geller-Mcgrath D.E."/>
            <person name="Sieber C.M.K."/>
            <person name="Emerson J.B."/>
            <person name="Anantharaman K."/>
            <person name="Thomas B.C."/>
            <person name="Malmstrom R."/>
            <person name="Stieglmeier M."/>
            <person name="Klingl A."/>
            <person name="Woyke T."/>
            <person name="Ryan C.M."/>
            <person name="Banfield J.F."/>
        </authorList>
    </citation>
    <scope>NUCLEOTIDE SEQUENCE [LARGE SCALE GENOMIC DNA]</scope>
</reference>
<feature type="transmembrane region" description="Helical" evidence="1">
    <location>
        <begin position="86"/>
        <end position="104"/>
    </location>
</feature>
<dbReference type="Pfam" id="PF26314">
    <property type="entry name" value="MptA_B_family"/>
    <property type="match status" value="1"/>
</dbReference>
<protein>
    <recommendedName>
        <fullName evidence="4">Glycosyltransferase RgtA/B/C/D-like domain-containing protein</fullName>
    </recommendedName>
</protein>
<feature type="transmembrane region" description="Helical" evidence="1">
    <location>
        <begin position="250"/>
        <end position="270"/>
    </location>
</feature>
<feature type="transmembrane region" description="Helical" evidence="1">
    <location>
        <begin position="55"/>
        <end position="74"/>
    </location>
</feature>
<evidence type="ECO:0008006" key="4">
    <source>
        <dbReference type="Google" id="ProtNLM"/>
    </source>
</evidence>
<name>A0A2H0WMI3_9BACT</name>
<feature type="transmembrane region" description="Helical" evidence="1">
    <location>
        <begin position="352"/>
        <end position="371"/>
    </location>
</feature>
<feature type="transmembrane region" description="Helical" evidence="1">
    <location>
        <begin position="170"/>
        <end position="193"/>
    </location>
</feature>
<keyword evidence="1" id="KW-1133">Transmembrane helix</keyword>
<dbReference type="GO" id="GO:0016758">
    <property type="term" value="F:hexosyltransferase activity"/>
    <property type="evidence" value="ECO:0007669"/>
    <property type="project" value="InterPro"/>
</dbReference>
<gene>
    <name evidence="2" type="ORF">COT65_02120</name>
</gene>
<dbReference type="EMBL" id="PEZJ01000027">
    <property type="protein sequence ID" value="PIS13815.1"/>
    <property type="molecule type" value="Genomic_DNA"/>
</dbReference>
<dbReference type="GO" id="GO:0005886">
    <property type="term" value="C:plasma membrane"/>
    <property type="evidence" value="ECO:0007669"/>
    <property type="project" value="UniProtKB-SubCell"/>
</dbReference>
<dbReference type="AlphaFoldDB" id="A0A2H0WMI3"/>
<evidence type="ECO:0000256" key="1">
    <source>
        <dbReference type="SAM" id="Phobius"/>
    </source>
</evidence>
<evidence type="ECO:0000313" key="2">
    <source>
        <dbReference type="EMBL" id="PIS13815.1"/>
    </source>
</evidence>
<feature type="transmembrane region" description="Helical" evidence="1">
    <location>
        <begin position="225"/>
        <end position="243"/>
    </location>
</feature>
<accession>A0A2H0WMI3</accession>
<comment type="caution">
    <text evidence="2">The sequence shown here is derived from an EMBL/GenBank/DDBJ whole genome shotgun (WGS) entry which is preliminary data.</text>
</comment>
<sequence length="378" mass="43300">MINIAVLGWLATIFSLFLYSFSQIDLGLTLMQLTFWQSLQTSFQYLGYFHRSLSTQVYLVILTGLFAFYFLILRAVQQRQFSARKIWFLVLATAGILWLAYNAFSYDLFNYIFDAKIVTFYHQNPYLHKALDFPADPMLGFMHWTHRLYPYGPLWLAITVPLSFLGFQKFLLTAILFKGLAVAGYLAASWFIFRILQKTVPKLALAGLAIFAFNPLVVIESLVSAHNDIIMMAGALASFYLLLRSRQKPAILFWLASVGIKFATLALLPAFWVKKFFSQVALFLMMMALVAVTKRTSFQPWYFLYILPFVALLPGARWLFWLTTSLSAGFLLHYAPFLYLGNWDSPVPEIKIKLNLIFLVLGLILAGLSRLKKINFPA</sequence>
<feature type="transmembrane region" description="Helical" evidence="1">
    <location>
        <begin position="305"/>
        <end position="332"/>
    </location>
</feature>
<feature type="transmembrane region" description="Helical" evidence="1">
    <location>
        <begin position="200"/>
        <end position="219"/>
    </location>
</feature>
<dbReference type="Proteomes" id="UP000230033">
    <property type="component" value="Unassembled WGS sequence"/>
</dbReference>
<keyword evidence="1" id="KW-0812">Transmembrane</keyword>
<evidence type="ECO:0000313" key="3">
    <source>
        <dbReference type="Proteomes" id="UP000230033"/>
    </source>
</evidence>
<keyword evidence="1" id="KW-0472">Membrane</keyword>
<organism evidence="2 3">
    <name type="scientific">Candidatus Shapirobacteria bacterium CG09_land_8_20_14_0_10_47_13</name>
    <dbReference type="NCBI Taxonomy" id="1974481"/>
    <lineage>
        <taxon>Bacteria</taxon>
        <taxon>Candidatus Shapironibacteriota</taxon>
    </lineage>
</organism>
<feature type="transmembrane region" description="Helical" evidence="1">
    <location>
        <begin position="276"/>
        <end position="293"/>
    </location>
</feature>